<comment type="caution">
    <text evidence="7">The sequence shown here is derived from an EMBL/GenBank/DDBJ whole genome shotgun (WGS) entry which is preliminary data.</text>
</comment>
<evidence type="ECO:0000313" key="8">
    <source>
        <dbReference type="Proteomes" id="UP000280698"/>
    </source>
</evidence>
<proteinExistence type="predicted"/>
<dbReference type="EMBL" id="RJLN01000031">
    <property type="protein sequence ID" value="RNL98703.1"/>
    <property type="molecule type" value="Genomic_DNA"/>
</dbReference>
<keyword evidence="8" id="KW-1185">Reference proteome</keyword>
<keyword evidence="2 5" id="KW-0812">Transmembrane</keyword>
<evidence type="ECO:0000313" key="7">
    <source>
        <dbReference type="EMBL" id="RNL98703.1"/>
    </source>
</evidence>
<evidence type="ECO:0000256" key="1">
    <source>
        <dbReference type="ARBA" id="ARBA00004141"/>
    </source>
</evidence>
<feature type="transmembrane region" description="Helical" evidence="5">
    <location>
        <begin position="82"/>
        <end position="101"/>
    </location>
</feature>
<reference evidence="7 8" key="1">
    <citation type="submission" date="2018-11" db="EMBL/GenBank/DDBJ databases">
        <title>Micromonospora sp. PPF5-17, a new actinomycetes isolated from a hot spring soil.</title>
        <authorList>
            <person name="Thawai C."/>
        </authorList>
    </citation>
    <scope>NUCLEOTIDE SEQUENCE [LARGE SCALE GENOMIC DNA]</scope>
    <source>
        <strain evidence="7 8">PPF5-17</strain>
    </source>
</reference>
<keyword evidence="4 5" id="KW-0472">Membrane</keyword>
<evidence type="ECO:0000256" key="2">
    <source>
        <dbReference type="ARBA" id="ARBA00022692"/>
    </source>
</evidence>
<dbReference type="Pfam" id="PF13515">
    <property type="entry name" value="FUSC_2"/>
    <property type="match status" value="1"/>
</dbReference>
<name>A0ABX9WI83_9ACTN</name>
<feature type="domain" description="Integral membrane bound transporter" evidence="6">
    <location>
        <begin position="3"/>
        <end position="91"/>
    </location>
</feature>
<keyword evidence="3 5" id="KW-1133">Transmembrane helix</keyword>
<dbReference type="Proteomes" id="UP000280698">
    <property type="component" value="Unassembled WGS sequence"/>
</dbReference>
<sequence>MAGAAHRILGTLLGLLTSAVLLAPHLPPYATVLVVAVLQIVTELLVGRNYGLALLFITPMALLMGQLAVARPTGQLLFDRGVETVIGAGIGGLIVVCEPWLRSRISR</sequence>
<evidence type="ECO:0000256" key="3">
    <source>
        <dbReference type="ARBA" id="ARBA00022989"/>
    </source>
</evidence>
<protein>
    <submittedName>
        <fullName evidence="7">FUSC family protein</fullName>
    </submittedName>
</protein>
<gene>
    <name evidence="7" type="ORF">EFE23_13435</name>
</gene>
<feature type="transmembrane region" description="Helical" evidence="5">
    <location>
        <begin position="53"/>
        <end position="70"/>
    </location>
</feature>
<comment type="subcellular location">
    <subcellularLocation>
        <location evidence="1">Membrane</location>
        <topology evidence="1">Multi-pass membrane protein</topology>
    </subcellularLocation>
</comment>
<dbReference type="InterPro" id="IPR049453">
    <property type="entry name" value="Memb_transporter_dom"/>
</dbReference>
<evidence type="ECO:0000259" key="6">
    <source>
        <dbReference type="Pfam" id="PF13515"/>
    </source>
</evidence>
<accession>A0ABX9WI83</accession>
<evidence type="ECO:0000256" key="5">
    <source>
        <dbReference type="SAM" id="Phobius"/>
    </source>
</evidence>
<evidence type="ECO:0000256" key="4">
    <source>
        <dbReference type="ARBA" id="ARBA00023136"/>
    </source>
</evidence>
<organism evidence="7 8">
    <name type="scientific">Micromonospora solifontis</name>
    <dbReference type="NCBI Taxonomy" id="2487138"/>
    <lineage>
        <taxon>Bacteria</taxon>
        <taxon>Bacillati</taxon>
        <taxon>Actinomycetota</taxon>
        <taxon>Actinomycetes</taxon>
        <taxon>Micromonosporales</taxon>
        <taxon>Micromonosporaceae</taxon>
        <taxon>Micromonospora</taxon>
    </lineage>
</organism>